<comment type="caution">
    <text evidence="2">The sequence shown here is derived from an EMBL/GenBank/DDBJ whole genome shotgun (WGS) entry which is preliminary data.</text>
</comment>
<name>A0ABQ3DCR6_9ACTN</name>
<organism evidence="2 3">
    <name type="scientific">Streptomyces canarius</name>
    <dbReference type="NCBI Taxonomy" id="285453"/>
    <lineage>
        <taxon>Bacteria</taxon>
        <taxon>Bacillati</taxon>
        <taxon>Actinomycetota</taxon>
        <taxon>Actinomycetes</taxon>
        <taxon>Kitasatosporales</taxon>
        <taxon>Streptomycetaceae</taxon>
        <taxon>Streptomyces</taxon>
    </lineage>
</organism>
<accession>A0ABQ3DCR6</accession>
<keyword evidence="3" id="KW-1185">Reference proteome</keyword>
<feature type="region of interest" description="Disordered" evidence="1">
    <location>
        <begin position="55"/>
        <end position="87"/>
    </location>
</feature>
<reference evidence="3" key="1">
    <citation type="journal article" date="2019" name="Int. J. Syst. Evol. Microbiol.">
        <title>The Global Catalogue of Microorganisms (GCM) 10K type strain sequencing project: providing services to taxonomists for standard genome sequencing and annotation.</title>
        <authorList>
            <consortium name="The Broad Institute Genomics Platform"/>
            <consortium name="The Broad Institute Genome Sequencing Center for Infectious Disease"/>
            <person name="Wu L."/>
            <person name="Ma J."/>
        </authorList>
    </citation>
    <scope>NUCLEOTIDE SEQUENCE [LARGE SCALE GENOMIC DNA]</scope>
    <source>
        <strain evidence="3">JCM 4733</strain>
    </source>
</reference>
<evidence type="ECO:0000313" key="3">
    <source>
        <dbReference type="Proteomes" id="UP000653644"/>
    </source>
</evidence>
<dbReference type="Proteomes" id="UP000653644">
    <property type="component" value="Unassembled WGS sequence"/>
</dbReference>
<dbReference type="EMBL" id="BMVN01000122">
    <property type="protein sequence ID" value="GHA77299.1"/>
    <property type="molecule type" value="Genomic_DNA"/>
</dbReference>
<gene>
    <name evidence="2" type="ORF">GCM10010345_93770</name>
</gene>
<evidence type="ECO:0000313" key="2">
    <source>
        <dbReference type="EMBL" id="GHA77299.1"/>
    </source>
</evidence>
<evidence type="ECO:0000256" key="1">
    <source>
        <dbReference type="SAM" id="MobiDB-lite"/>
    </source>
</evidence>
<proteinExistence type="predicted"/>
<sequence length="113" mass="12183">MKTRWRAPSTTMPQDEPTVTADAELAVTTTVSAAELKTTASAVAMEMLRVPTVLCTPTRKPGQGPSDVESAAQRPDTPGRATASGARLLQGSVWHACDRRERGFRRGRYFPGP</sequence>
<protein>
    <submittedName>
        <fullName evidence="2">Uncharacterized protein</fullName>
    </submittedName>
</protein>